<gene>
    <name evidence="1" type="ORF">MCOR_1914</name>
</gene>
<evidence type="ECO:0000313" key="2">
    <source>
        <dbReference type="Proteomes" id="UP000507470"/>
    </source>
</evidence>
<reference evidence="1 2" key="1">
    <citation type="submission" date="2020-06" db="EMBL/GenBank/DDBJ databases">
        <authorList>
            <person name="Li R."/>
            <person name="Bekaert M."/>
        </authorList>
    </citation>
    <scope>NUCLEOTIDE SEQUENCE [LARGE SCALE GENOMIC DNA]</scope>
    <source>
        <strain evidence="2">wild</strain>
    </source>
</reference>
<organism evidence="1 2">
    <name type="scientific">Mytilus coruscus</name>
    <name type="common">Sea mussel</name>
    <dbReference type="NCBI Taxonomy" id="42192"/>
    <lineage>
        <taxon>Eukaryota</taxon>
        <taxon>Metazoa</taxon>
        <taxon>Spiralia</taxon>
        <taxon>Lophotrochozoa</taxon>
        <taxon>Mollusca</taxon>
        <taxon>Bivalvia</taxon>
        <taxon>Autobranchia</taxon>
        <taxon>Pteriomorphia</taxon>
        <taxon>Mytilida</taxon>
        <taxon>Mytiloidea</taxon>
        <taxon>Mytilidae</taxon>
        <taxon>Mytilinae</taxon>
        <taxon>Mytilus</taxon>
    </lineage>
</organism>
<dbReference type="EMBL" id="CACVKT020000402">
    <property type="protein sequence ID" value="CAC5358831.1"/>
    <property type="molecule type" value="Genomic_DNA"/>
</dbReference>
<keyword evidence="2" id="KW-1185">Reference proteome</keyword>
<sequence length="395" mass="44822">MISRDILVGSWAVPEEVSFKDTIGLICFSMLMKDNMHVANARRNIATKKTWYPTKKLAMISPFSNVTSVGKLLPLSLAFNAILGVHILLFRLLQAESNVKRAHFLKTAADNKSLEQTAENLHRNRKERALERIFTEQTSEHSLNSAVEKYPNYSKKLNEIKDMKTPKYIPDKFIQYCKKAKESEDQKNNTEIEINIIGMEPDMVVEMLKQLDDKDLPVSKFGDDDSSGFGRAKKFMSNSSIGKINEATEHFDPNSIEMDKKDAQLFFISKETKTPAKNHNCGPVHCVPVQKCPVVFPTAARVLSHDEQVHGSQDVCQFAVCGVSFSQQKPDRMHHHIQCVHPVLRRGSPAGQSSANRRRMRQRQAVCPTVVKQLSRRNYHKLSTWQYLGPRGVAD</sequence>
<dbReference type="AlphaFoldDB" id="A0A6J7ZZG0"/>
<protein>
    <submittedName>
        <fullName evidence="1">Uncharacterized protein</fullName>
    </submittedName>
</protein>
<name>A0A6J7ZZG0_MYTCO</name>
<accession>A0A6J7ZZG0</accession>
<proteinExistence type="predicted"/>
<dbReference type="Proteomes" id="UP000507470">
    <property type="component" value="Unassembled WGS sequence"/>
</dbReference>
<evidence type="ECO:0000313" key="1">
    <source>
        <dbReference type="EMBL" id="CAC5358831.1"/>
    </source>
</evidence>
<dbReference type="OrthoDB" id="6096466at2759"/>